<dbReference type="Proteomes" id="UP001321445">
    <property type="component" value="Chromosome"/>
</dbReference>
<evidence type="ECO:0000313" key="3">
    <source>
        <dbReference type="EMBL" id="BDY12648.1"/>
    </source>
</evidence>
<name>A0ABN6WUL5_9BACT</name>
<dbReference type="InterPro" id="IPR036280">
    <property type="entry name" value="Multihaem_cyt_sf"/>
</dbReference>
<dbReference type="InterPro" id="IPR023155">
    <property type="entry name" value="Cyt_c-552/4"/>
</dbReference>
<evidence type="ECO:0000259" key="2">
    <source>
        <dbReference type="Pfam" id="PF13435"/>
    </source>
</evidence>
<dbReference type="RefSeq" id="WP_286337835.1">
    <property type="nucleotide sequence ID" value="NZ_AP027370.1"/>
</dbReference>
<organism evidence="3 4">
    <name type="scientific">Hydrogenimonas cancrithermarum</name>
    <dbReference type="NCBI Taxonomy" id="2993563"/>
    <lineage>
        <taxon>Bacteria</taxon>
        <taxon>Pseudomonadati</taxon>
        <taxon>Campylobacterota</taxon>
        <taxon>Epsilonproteobacteria</taxon>
        <taxon>Campylobacterales</taxon>
        <taxon>Hydrogenimonadaceae</taxon>
        <taxon>Hydrogenimonas</taxon>
    </lineage>
</organism>
<gene>
    <name evidence="3" type="ORF">HCR_09600</name>
</gene>
<sequence length="385" mass="43207">MLRLTFLLIAALDLFATQGFVSSNVCKKCHPIISKEYSASMHKNASIHNDPVHRAVWEKHPLKKSGKYVCASCHTPTDTKIMQALKSKKSALPEENAIQKNEPIGCAYCHRIKDIEIHAKANLNILNETPKFYYASKEGKSEKRVVKFHEESSFFGLSKKTAGSPFHTIDYGNENFSDGKMCLGCHDHKRNDKGFAICSMDIESSEKSTNNCISCHMPQVEGSYSTIAKSKTHAYHGFTGLHNRPDMLKSYITLKATAKEGKLSVTLKNGADHKLFAHPLRLAQLRIEIGRDGKTIRLEPVNFFTILGHNGKPAMPWSADSILKQNVIKAHEEKRIDMAFTPRKGDEVRVTLGYYIVNPKAAGKLGITQKDFTTFRTLVSKIFFF</sequence>
<dbReference type="Pfam" id="PF13435">
    <property type="entry name" value="Cytochrome_C554"/>
    <property type="match status" value="1"/>
</dbReference>
<evidence type="ECO:0000256" key="1">
    <source>
        <dbReference type="SAM" id="SignalP"/>
    </source>
</evidence>
<keyword evidence="1" id="KW-0732">Signal</keyword>
<feature type="signal peptide" evidence="1">
    <location>
        <begin position="1"/>
        <end position="16"/>
    </location>
</feature>
<proteinExistence type="predicted"/>
<accession>A0ABN6WUL5</accession>
<dbReference type="EMBL" id="AP027370">
    <property type="protein sequence ID" value="BDY12648.1"/>
    <property type="molecule type" value="Genomic_DNA"/>
</dbReference>
<keyword evidence="4" id="KW-1185">Reference proteome</keyword>
<evidence type="ECO:0000313" key="4">
    <source>
        <dbReference type="Proteomes" id="UP001321445"/>
    </source>
</evidence>
<dbReference type="Gene3D" id="1.10.1130.10">
    <property type="entry name" value="Flavocytochrome C3, Chain A"/>
    <property type="match status" value="1"/>
</dbReference>
<dbReference type="SUPFAM" id="SSF48695">
    <property type="entry name" value="Multiheme cytochromes"/>
    <property type="match status" value="1"/>
</dbReference>
<reference evidence="3 4" key="1">
    <citation type="submission" date="2023-03" db="EMBL/GenBank/DDBJ databases">
        <title>Description of Hydrogenimonas sp. ISO32.</title>
        <authorList>
            <person name="Mino S."/>
            <person name="Fukazawa S."/>
            <person name="Sawabe T."/>
        </authorList>
    </citation>
    <scope>NUCLEOTIDE SEQUENCE [LARGE SCALE GENOMIC DNA]</scope>
    <source>
        <strain evidence="3 4">ISO32</strain>
    </source>
</reference>
<feature type="domain" description="Cytochrome c-552/4" evidence="2">
    <location>
        <begin position="25"/>
        <end position="110"/>
    </location>
</feature>
<feature type="chain" id="PRO_5045075836" description="Cytochrome c-552/4 domain-containing protein" evidence="1">
    <location>
        <begin position="17"/>
        <end position="385"/>
    </location>
</feature>
<protein>
    <recommendedName>
        <fullName evidence="2">Cytochrome c-552/4 domain-containing protein</fullName>
    </recommendedName>
</protein>